<dbReference type="AlphaFoldDB" id="B7KAY0"/>
<dbReference type="RefSeq" id="WP_012599034.1">
    <property type="nucleotide sequence ID" value="NC_011729.1"/>
</dbReference>
<dbReference type="HOGENOM" id="CLU_1364309_0_0_3"/>
<dbReference type="KEGG" id="cyc:PCC7424_1652"/>
<gene>
    <name evidence="2" type="ordered locus">PCC7424_1652</name>
</gene>
<organism evidence="2 3">
    <name type="scientific">Gloeothece citriformis (strain PCC 7424)</name>
    <name type="common">Cyanothece sp. (strain PCC 7424)</name>
    <dbReference type="NCBI Taxonomy" id="65393"/>
    <lineage>
        <taxon>Bacteria</taxon>
        <taxon>Bacillati</taxon>
        <taxon>Cyanobacteriota</taxon>
        <taxon>Cyanophyceae</taxon>
        <taxon>Oscillatoriophycideae</taxon>
        <taxon>Chroococcales</taxon>
        <taxon>Aphanothecaceae</taxon>
        <taxon>Gloeothece</taxon>
        <taxon>Gloeothece citriformis</taxon>
    </lineage>
</organism>
<reference evidence="3" key="1">
    <citation type="journal article" date="2011" name="MBio">
        <title>Novel metabolic attributes of the genus Cyanothece, comprising a group of unicellular nitrogen-fixing Cyanobacteria.</title>
        <authorList>
            <person name="Bandyopadhyay A."/>
            <person name="Elvitigala T."/>
            <person name="Welsh E."/>
            <person name="Stockel J."/>
            <person name="Liberton M."/>
            <person name="Min H."/>
            <person name="Sherman L.A."/>
            <person name="Pakrasi H.B."/>
        </authorList>
    </citation>
    <scope>NUCLEOTIDE SEQUENCE [LARGE SCALE GENOMIC DNA]</scope>
    <source>
        <strain evidence="3">PCC 7424</strain>
    </source>
</reference>
<sequence>MSKCLEIMAIINWPEIRGWIQLLFIVIGGWIGVQNFFKQQAQMKFNNSYVILNHFKNSLEENDIEVWKNIVINSFESVGVEEGKFKFYNEQYSLPSLFISEGQGLLVSSEDKDNNTIEQANYGGSIRRISEQFDLIGYQIIYGNADLRLIYFELGQLMDTIYQWLGIDNLYYKYPYFSQMYRKNLKYFKGWSQKVYVRGC</sequence>
<evidence type="ECO:0000256" key="1">
    <source>
        <dbReference type="SAM" id="Phobius"/>
    </source>
</evidence>
<name>B7KAY0_GLOC7</name>
<keyword evidence="1" id="KW-0812">Transmembrane</keyword>
<evidence type="ECO:0000313" key="3">
    <source>
        <dbReference type="Proteomes" id="UP000002384"/>
    </source>
</evidence>
<keyword evidence="3" id="KW-1185">Reference proteome</keyword>
<accession>B7KAY0</accession>
<keyword evidence="1" id="KW-1133">Transmembrane helix</keyword>
<evidence type="ECO:0000313" key="2">
    <source>
        <dbReference type="EMBL" id="ACK70090.1"/>
    </source>
</evidence>
<proteinExistence type="predicted"/>
<protein>
    <submittedName>
        <fullName evidence="2">Uncharacterized protein</fullName>
    </submittedName>
</protein>
<dbReference type="EMBL" id="CP001291">
    <property type="protein sequence ID" value="ACK70090.1"/>
    <property type="molecule type" value="Genomic_DNA"/>
</dbReference>
<dbReference type="OrthoDB" id="582140at2"/>
<dbReference type="Proteomes" id="UP000002384">
    <property type="component" value="Chromosome"/>
</dbReference>
<feature type="transmembrane region" description="Helical" evidence="1">
    <location>
        <begin position="18"/>
        <end position="37"/>
    </location>
</feature>
<keyword evidence="1" id="KW-0472">Membrane</keyword>